<organism evidence="7 8">
    <name type="scientific">Pengzhenrongella frigida</name>
    <dbReference type="NCBI Taxonomy" id="1259133"/>
    <lineage>
        <taxon>Bacteria</taxon>
        <taxon>Bacillati</taxon>
        <taxon>Actinomycetota</taxon>
        <taxon>Actinomycetes</taxon>
        <taxon>Micrococcales</taxon>
        <taxon>Pengzhenrongella</taxon>
    </lineage>
</organism>
<dbReference type="EMBL" id="SDWW01000008">
    <property type="protein sequence ID" value="RYV52126.1"/>
    <property type="molecule type" value="Genomic_DNA"/>
</dbReference>
<protein>
    <submittedName>
        <fullName evidence="7">CoA ester lyase</fullName>
    </submittedName>
</protein>
<accession>A0A4Q5N226</accession>
<dbReference type="PANTHER" id="PTHR32308">
    <property type="entry name" value="LYASE BETA SUBUNIT, PUTATIVE (AFU_ORTHOLOGUE AFUA_4G13030)-RELATED"/>
    <property type="match status" value="1"/>
</dbReference>
<dbReference type="PANTHER" id="PTHR32308:SF10">
    <property type="entry name" value="CITRATE LYASE SUBUNIT BETA"/>
    <property type="match status" value="1"/>
</dbReference>
<dbReference type="GO" id="GO:0016829">
    <property type="term" value="F:lyase activity"/>
    <property type="evidence" value="ECO:0007669"/>
    <property type="project" value="UniProtKB-KW"/>
</dbReference>
<dbReference type="PIRSF" id="PIRSF015582">
    <property type="entry name" value="Cit_lyase_B"/>
    <property type="match status" value="1"/>
</dbReference>
<feature type="domain" description="HpcH/HpaI aldolase/citrate lyase" evidence="6">
    <location>
        <begin position="23"/>
        <end position="226"/>
    </location>
</feature>
<comment type="cofactor">
    <cofactor evidence="1">
        <name>Mg(2+)</name>
        <dbReference type="ChEBI" id="CHEBI:18420"/>
    </cofactor>
</comment>
<gene>
    <name evidence="7" type="ORF">EUA98_05025</name>
</gene>
<dbReference type="InterPro" id="IPR011206">
    <property type="entry name" value="Citrate_lyase_beta/mcl1/mcl2"/>
</dbReference>
<sequence>MRQDGAPTPDPTPAPAHRPVVTLLYAPADRPGLVAKALASAADVVIVDLEDAVAPAHKQAARAALVDLLSGHLDRRVQVRVNALETPWGALDLAALAALPAQIAVRIPKVGSPADLERVALAVGDRPLHVLLETAGGIESAHDIARAHPRVASLGLGEADLRSDLGIDDDAALAYARSRIVIAARAAGLPAPSMSVYPNVRDDAGLARSCAIGRSLGFLGRTAIHPRQLPVIVAAFAPTEVEVARARLVVAAMRDAQRAGNGTVVLPDGTFLDVAMVERARRTVALAEPTPSPRPDLS</sequence>
<keyword evidence="2 5" id="KW-0479">Metal-binding</keyword>
<evidence type="ECO:0000256" key="5">
    <source>
        <dbReference type="PIRSR" id="PIRSR015582-2"/>
    </source>
</evidence>
<evidence type="ECO:0000256" key="4">
    <source>
        <dbReference type="PIRSR" id="PIRSR015582-1"/>
    </source>
</evidence>
<dbReference type="RefSeq" id="WP_130101574.1">
    <property type="nucleotide sequence ID" value="NZ_SDWW01000008.1"/>
</dbReference>
<feature type="binding site" evidence="4">
    <location>
        <position position="133"/>
    </location>
    <ligand>
        <name>substrate</name>
    </ligand>
</feature>
<name>A0A4Q5N226_9MICO</name>
<feature type="binding site" evidence="5">
    <location>
        <position position="160"/>
    </location>
    <ligand>
        <name>Mg(2+)</name>
        <dbReference type="ChEBI" id="CHEBI:18420"/>
    </ligand>
</feature>
<evidence type="ECO:0000256" key="2">
    <source>
        <dbReference type="ARBA" id="ARBA00022723"/>
    </source>
</evidence>
<dbReference type="Gene3D" id="3.20.20.60">
    <property type="entry name" value="Phosphoenolpyruvate-binding domains"/>
    <property type="match status" value="1"/>
</dbReference>
<dbReference type="InterPro" id="IPR015813">
    <property type="entry name" value="Pyrv/PenolPyrv_kinase-like_dom"/>
</dbReference>
<keyword evidence="8" id="KW-1185">Reference proteome</keyword>
<feature type="binding site" evidence="4">
    <location>
        <position position="80"/>
    </location>
    <ligand>
        <name>substrate</name>
    </ligand>
</feature>
<dbReference type="Proteomes" id="UP000293764">
    <property type="component" value="Unassembled WGS sequence"/>
</dbReference>
<evidence type="ECO:0000313" key="8">
    <source>
        <dbReference type="Proteomes" id="UP000293764"/>
    </source>
</evidence>
<dbReference type="InterPro" id="IPR040442">
    <property type="entry name" value="Pyrv_kinase-like_dom_sf"/>
</dbReference>
<dbReference type="OrthoDB" id="5172636at2"/>
<dbReference type="AlphaFoldDB" id="A0A4Q5N226"/>
<evidence type="ECO:0000256" key="3">
    <source>
        <dbReference type="ARBA" id="ARBA00022842"/>
    </source>
</evidence>
<dbReference type="GO" id="GO:0000287">
    <property type="term" value="F:magnesium ion binding"/>
    <property type="evidence" value="ECO:0007669"/>
    <property type="project" value="TreeGrafter"/>
</dbReference>
<keyword evidence="7" id="KW-0456">Lyase</keyword>
<dbReference type="InterPro" id="IPR005000">
    <property type="entry name" value="Aldolase/citrate-lyase_domain"/>
</dbReference>
<feature type="binding site" evidence="5">
    <location>
        <position position="133"/>
    </location>
    <ligand>
        <name>Mg(2+)</name>
        <dbReference type="ChEBI" id="CHEBI:18420"/>
    </ligand>
</feature>
<comment type="caution">
    <text evidence="7">The sequence shown here is derived from an EMBL/GenBank/DDBJ whole genome shotgun (WGS) entry which is preliminary data.</text>
</comment>
<proteinExistence type="predicted"/>
<evidence type="ECO:0000313" key="7">
    <source>
        <dbReference type="EMBL" id="RYV52126.1"/>
    </source>
</evidence>
<dbReference type="GO" id="GO:0006107">
    <property type="term" value="P:oxaloacetate metabolic process"/>
    <property type="evidence" value="ECO:0007669"/>
    <property type="project" value="TreeGrafter"/>
</dbReference>
<dbReference type="Pfam" id="PF03328">
    <property type="entry name" value="HpcH_HpaI"/>
    <property type="match status" value="1"/>
</dbReference>
<evidence type="ECO:0000259" key="6">
    <source>
        <dbReference type="Pfam" id="PF03328"/>
    </source>
</evidence>
<dbReference type="SUPFAM" id="SSF51621">
    <property type="entry name" value="Phosphoenolpyruvate/pyruvate domain"/>
    <property type="match status" value="1"/>
</dbReference>
<keyword evidence="3 5" id="KW-0460">Magnesium</keyword>
<evidence type="ECO:0000256" key="1">
    <source>
        <dbReference type="ARBA" id="ARBA00001946"/>
    </source>
</evidence>
<reference evidence="7 8" key="1">
    <citation type="submission" date="2019-01" db="EMBL/GenBank/DDBJ databases">
        <title>Novel species of Cellulomonas.</title>
        <authorList>
            <person name="Liu Q."/>
            <person name="Xin Y.-H."/>
        </authorList>
    </citation>
    <scope>NUCLEOTIDE SEQUENCE [LARGE SCALE GENOMIC DNA]</scope>
    <source>
        <strain evidence="7 8">HLT2-17</strain>
    </source>
</reference>